<comment type="caution">
    <text evidence="2">The sequence shown here is derived from an EMBL/GenBank/DDBJ whole genome shotgun (WGS) entry which is preliminary data.</text>
</comment>
<evidence type="ECO:0000256" key="1">
    <source>
        <dbReference type="SAM" id="SignalP"/>
    </source>
</evidence>
<dbReference type="RefSeq" id="WP_151668297.1">
    <property type="nucleotide sequence ID" value="NZ_WBVO01000013.1"/>
</dbReference>
<accession>A0A6N6RJ56</accession>
<keyword evidence="1" id="KW-0732">Signal</keyword>
<evidence type="ECO:0000313" key="3">
    <source>
        <dbReference type="Proteomes" id="UP000468650"/>
    </source>
</evidence>
<dbReference type="Proteomes" id="UP000468650">
    <property type="component" value="Unassembled WGS sequence"/>
</dbReference>
<evidence type="ECO:0000313" key="2">
    <source>
        <dbReference type="EMBL" id="KAB2806780.1"/>
    </source>
</evidence>
<sequence>MKRTLITTLALLAFAVCFGQNSAHDPGVSPTRLGVAINLSDFALYDFNTQVLYRPTSKFGVMAYFAHGNARNTKEPSPSMEEFRYEFGPRWYVSSENLIFVQATFSYVDANFWTESEGWELVNRNGSNYYTIASRSNRDDIFQTGLNLSLGSSFKVYRFVYMEIAATYGYRWSSVSQEWKTEFDGYSGVNYAGYSGPLFRLQLLMGINLL</sequence>
<feature type="signal peptide" evidence="1">
    <location>
        <begin position="1"/>
        <end position="23"/>
    </location>
</feature>
<name>A0A6N6RJ56_9FLAO</name>
<protein>
    <recommendedName>
        <fullName evidence="4">DUF3575 domain-containing protein</fullName>
    </recommendedName>
</protein>
<gene>
    <name evidence="2" type="ORF">F8C67_13000</name>
</gene>
<feature type="chain" id="PRO_5026698729" description="DUF3575 domain-containing protein" evidence="1">
    <location>
        <begin position="24"/>
        <end position="210"/>
    </location>
</feature>
<evidence type="ECO:0008006" key="4">
    <source>
        <dbReference type="Google" id="ProtNLM"/>
    </source>
</evidence>
<organism evidence="2 3">
    <name type="scientific">Phaeocystidibacter luteus</name>
    <dbReference type="NCBI Taxonomy" id="911197"/>
    <lineage>
        <taxon>Bacteria</taxon>
        <taxon>Pseudomonadati</taxon>
        <taxon>Bacteroidota</taxon>
        <taxon>Flavobacteriia</taxon>
        <taxon>Flavobacteriales</taxon>
        <taxon>Phaeocystidibacteraceae</taxon>
        <taxon>Phaeocystidibacter</taxon>
    </lineage>
</organism>
<keyword evidence="3" id="KW-1185">Reference proteome</keyword>
<dbReference type="AlphaFoldDB" id="A0A6N6RJ56"/>
<dbReference type="EMBL" id="WBVO01000013">
    <property type="protein sequence ID" value="KAB2806780.1"/>
    <property type="molecule type" value="Genomic_DNA"/>
</dbReference>
<reference evidence="2 3" key="1">
    <citation type="submission" date="2019-09" db="EMBL/GenBank/DDBJ databases">
        <title>Genomes of family Cryomorphaceae.</title>
        <authorList>
            <person name="Bowman J.P."/>
        </authorList>
    </citation>
    <scope>NUCLEOTIDE SEQUENCE [LARGE SCALE GENOMIC DNA]</scope>
    <source>
        <strain evidence="2 3">LMG 25704</strain>
    </source>
</reference>
<proteinExistence type="predicted"/>